<dbReference type="EMBL" id="JAULRT010000060">
    <property type="protein sequence ID" value="MDO3383142.1"/>
    <property type="molecule type" value="Genomic_DNA"/>
</dbReference>
<dbReference type="RefSeq" id="WP_302713871.1">
    <property type="nucleotide sequence ID" value="NZ_JAULRT010000060.1"/>
</dbReference>
<reference evidence="1" key="1">
    <citation type="submission" date="2023-07" db="EMBL/GenBank/DDBJ databases">
        <title>Gilvimarinus algae sp. nov., isolated from the surface of Kelp.</title>
        <authorList>
            <person name="Sun Y.Y."/>
            <person name="Gong Y."/>
            <person name="Du Z.J."/>
        </authorList>
    </citation>
    <scope>NUCLEOTIDE SEQUENCE</scope>
    <source>
        <strain evidence="1">SDUM040014</strain>
    </source>
</reference>
<keyword evidence="2" id="KW-1185">Reference proteome</keyword>
<protein>
    <recommendedName>
        <fullName evidence="3">HNH endonuclease</fullName>
    </recommendedName>
</protein>
<dbReference type="Gene3D" id="1.10.30.50">
    <property type="match status" value="1"/>
</dbReference>
<gene>
    <name evidence="1" type="ORF">QWI16_13260</name>
</gene>
<dbReference type="Proteomes" id="UP001168380">
    <property type="component" value="Unassembled WGS sequence"/>
</dbReference>
<evidence type="ECO:0000313" key="1">
    <source>
        <dbReference type="EMBL" id="MDO3383142.1"/>
    </source>
</evidence>
<sequence length="239" mass="28069">MPSNIERLRAAIEEWLIRNDLDIDTGFYSIEEWRLRNEDYLNDSDLVLVFEGGLHTMLNFGGDTEEFDDYIESFGYYYEQGHSWNMGFYPIPDYDYTPLGGSYSQKLRDPRWKEKSKLVKERAGWKCQDCGGTDRLETHHCYYTVMREGNEPWEYPLSALRCLCHSCHEDRAKTESRIRAYMARLTNVQMKSLKEGLDSAFYWFEPDAVIDLLSKLGHSDEKVVLAINDLLTRRNETGH</sequence>
<comment type="caution">
    <text evidence="1">The sequence shown here is derived from an EMBL/GenBank/DDBJ whole genome shotgun (WGS) entry which is preliminary data.</text>
</comment>
<evidence type="ECO:0008006" key="3">
    <source>
        <dbReference type="Google" id="ProtNLM"/>
    </source>
</evidence>
<name>A0ABT8TLB5_9GAMM</name>
<organism evidence="1 2">
    <name type="scientific">Gilvimarinus algae</name>
    <dbReference type="NCBI Taxonomy" id="3058037"/>
    <lineage>
        <taxon>Bacteria</taxon>
        <taxon>Pseudomonadati</taxon>
        <taxon>Pseudomonadota</taxon>
        <taxon>Gammaproteobacteria</taxon>
        <taxon>Cellvibrionales</taxon>
        <taxon>Cellvibrionaceae</taxon>
        <taxon>Gilvimarinus</taxon>
    </lineage>
</organism>
<accession>A0ABT8TLB5</accession>
<proteinExistence type="predicted"/>
<evidence type="ECO:0000313" key="2">
    <source>
        <dbReference type="Proteomes" id="UP001168380"/>
    </source>
</evidence>